<proteinExistence type="predicted"/>
<dbReference type="InterPro" id="IPR058444">
    <property type="entry name" value="DUF8131"/>
</dbReference>
<keyword evidence="1" id="KW-0472">Membrane</keyword>
<keyword evidence="1" id="KW-1133">Transmembrane helix</keyword>
<dbReference type="AlphaFoldDB" id="A0A2A5QVE7"/>
<feature type="transmembrane region" description="Helical" evidence="1">
    <location>
        <begin position="32"/>
        <end position="51"/>
    </location>
</feature>
<protein>
    <submittedName>
        <fullName evidence="3">Cytochrome-ba3 oxidase subunit</fullName>
    </submittedName>
</protein>
<dbReference type="Proteomes" id="UP000219689">
    <property type="component" value="Unassembled WGS sequence"/>
</dbReference>
<evidence type="ECO:0000313" key="3">
    <source>
        <dbReference type="EMBL" id="PCR90729.1"/>
    </source>
</evidence>
<reference evidence="3 4" key="1">
    <citation type="submission" date="2017-09" db="EMBL/GenBank/DDBJ databases">
        <title>Genome sequences of Natrinema ejinorence JCM 13890T.</title>
        <authorList>
            <person name="Roh S.W."/>
            <person name="Kim Y.B."/>
            <person name="Kim J.Y."/>
        </authorList>
    </citation>
    <scope>NUCLEOTIDE SEQUENCE [LARGE SCALE GENOMIC DNA]</scope>
    <source>
        <strain evidence="3 4">JCM 13890</strain>
    </source>
</reference>
<dbReference type="EMBL" id="NXNI01000001">
    <property type="protein sequence ID" value="PCR90729.1"/>
    <property type="molecule type" value="Genomic_DNA"/>
</dbReference>
<dbReference type="Pfam" id="PF26452">
    <property type="entry name" value="DUF8131"/>
    <property type="match status" value="1"/>
</dbReference>
<evidence type="ECO:0000313" key="4">
    <source>
        <dbReference type="Proteomes" id="UP000219689"/>
    </source>
</evidence>
<accession>A0A2A5QVE7</accession>
<feature type="domain" description="DUF8131" evidence="2">
    <location>
        <begin position="4"/>
        <end position="65"/>
    </location>
</feature>
<evidence type="ECO:0000256" key="1">
    <source>
        <dbReference type="SAM" id="Phobius"/>
    </source>
</evidence>
<dbReference type="RefSeq" id="WP_097379677.1">
    <property type="nucleotide sequence ID" value="NZ_NXNI01000001.1"/>
</dbReference>
<evidence type="ECO:0000259" key="2">
    <source>
        <dbReference type="Pfam" id="PF26452"/>
    </source>
</evidence>
<feature type="transmembrane region" description="Helical" evidence="1">
    <location>
        <begin position="6"/>
        <end position="25"/>
    </location>
</feature>
<name>A0A2A5QVE7_9EURY</name>
<gene>
    <name evidence="3" type="ORF">CP557_09525</name>
</gene>
<dbReference type="OrthoDB" id="170780at2157"/>
<sequence>MTLENVTPRHAAAAGLLAFVPVLVYGITHSPLAGIVSGINLLIIFSSLYIATTPVDGGHGHGHPGDGTAS</sequence>
<keyword evidence="4" id="KW-1185">Reference proteome</keyword>
<comment type="caution">
    <text evidence="3">The sequence shown here is derived from an EMBL/GenBank/DDBJ whole genome shotgun (WGS) entry which is preliminary data.</text>
</comment>
<organism evidence="3 4">
    <name type="scientific">Natrinema ejinorense</name>
    <dbReference type="NCBI Taxonomy" id="373386"/>
    <lineage>
        <taxon>Archaea</taxon>
        <taxon>Methanobacteriati</taxon>
        <taxon>Methanobacteriota</taxon>
        <taxon>Stenosarchaea group</taxon>
        <taxon>Halobacteria</taxon>
        <taxon>Halobacteriales</taxon>
        <taxon>Natrialbaceae</taxon>
        <taxon>Natrinema</taxon>
    </lineage>
</organism>
<keyword evidence="1" id="KW-0812">Transmembrane</keyword>